<dbReference type="Gene3D" id="2.60.120.260">
    <property type="entry name" value="Galactose-binding domain-like"/>
    <property type="match status" value="1"/>
</dbReference>
<evidence type="ECO:0000313" key="3">
    <source>
        <dbReference type="Proteomes" id="UP001642406"/>
    </source>
</evidence>
<dbReference type="Gene3D" id="3.40.50.1820">
    <property type="entry name" value="alpha/beta hydrolase"/>
    <property type="match status" value="2"/>
</dbReference>
<dbReference type="InterPro" id="IPR008979">
    <property type="entry name" value="Galactose-bd-like_sf"/>
</dbReference>
<organism evidence="2 3">
    <name type="scientific">Sporothrix bragantina</name>
    <dbReference type="NCBI Taxonomy" id="671064"/>
    <lineage>
        <taxon>Eukaryota</taxon>
        <taxon>Fungi</taxon>
        <taxon>Dikarya</taxon>
        <taxon>Ascomycota</taxon>
        <taxon>Pezizomycotina</taxon>
        <taxon>Sordariomycetes</taxon>
        <taxon>Sordariomycetidae</taxon>
        <taxon>Ophiostomatales</taxon>
        <taxon>Ophiostomataceae</taxon>
        <taxon>Sporothrix</taxon>
    </lineage>
</organism>
<protein>
    <recommendedName>
        <fullName evidence="1">Xaa-Pro dipeptidyl-peptidase C-terminal domain-containing protein</fullName>
    </recommendedName>
</protein>
<proteinExistence type="predicted"/>
<dbReference type="Gene3D" id="1.10.3020.20">
    <property type="match status" value="1"/>
</dbReference>
<dbReference type="InterPro" id="IPR029058">
    <property type="entry name" value="AB_hydrolase_fold"/>
</dbReference>
<dbReference type="Pfam" id="PF08530">
    <property type="entry name" value="PepX_C"/>
    <property type="match status" value="1"/>
</dbReference>
<accession>A0ABP0CEF8</accession>
<name>A0ABP0CEF8_9PEZI</name>
<evidence type="ECO:0000313" key="2">
    <source>
        <dbReference type="EMBL" id="CAK7230208.1"/>
    </source>
</evidence>
<dbReference type="EMBL" id="CAWUHC010000085">
    <property type="protein sequence ID" value="CAK7230208.1"/>
    <property type="molecule type" value="Genomic_DNA"/>
</dbReference>
<keyword evidence="3" id="KW-1185">Reference proteome</keyword>
<evidence type="ECO:0000259" key="1">
    <source>
        <dbReference type="Pfam" id="PF08530"/>
    </source>
</evidence>
<dbReference type="SUPFAM" id="SSF49785">
    <property type="entry name" value="Galactose-binding domain-like"/>
    <property type="match status" value="1"/>
</dbReference>
<dbReference type="InterPro" id="IPR013736">
    <property type="entry name" value="Xaa-Pro_dipept_C"/>
</dbReference>
<comment type="caution">
    <text evidence="2">The sequence shown here is derived from an EMBL/GenBank/DDBJ whole genome shotgun (WGS) entry which is preliminary data.</text>
</comment>
<gene>
    <name evidence="2" type="ORF">SBRCBS47491_007508</name>
</gene>
<sequence>MLSKGTVVAEGHQALLLNILLEEDVAIVVGDGVTIYADVSRPANTHEAVPAVICGGPFGKNGGSNDNNFNNWPGWFGCPRIATSGLEKFEGLDPARLRHCAQGDNLEAMCYKYPTWDDYWEKCRPDFDRIQCLLYIVASWTNALHTAGTLRAWQKVNSKEKWLRVHNSHGWPELYDPQSREDLRKFYDYYMEDVVNDWPQTPTGRLSIPNHGGRDIVNCPEPVFPLARQQELKLYLDADSRSLSKTTPYSTSSFSHATTEGASVFNATFTNRTELVGYMKLRLWAGAEGSDDKDIFVLLQKVDMQFCATGAGTSFTAAVIGHPTFCL</sequence>
<dbReference type="SUPFAM" id="SSF53474">
    <property type="entry name" value="alpha/beta-Hydrolases"/>
    <property type="match status" value="2"/>
</dbReference>
<feature type="domain" description="Xaa-Pro dipeptidyl-peptidase C-terminal" evidence="1">
    <location>
        <begin position="196"/>
        <end position="305"/>
    </location>
</feature>
<reference evidence="2 3" key="1">
    <citation type="submission" date="2024-01" db="EMBL/GenBank/DDBJ databases">
        <authorList>
            <person name="Allen C."/>
            <person name="Tagirdzhanova G."/>
        </authorList>
    </citation>
    <scope>NUCLEOTIDE SEQUENCE [LARGE SCALE GENOMIC DNA]</scope>
</reference>
<dbReference type="Proteomes" id="UP001642406">
    <property type="component" value="Unassembled WGS sequence"/>
</dbReference>